<feature type="compositionally biased region" description="Basic and acidic residues" evidence="1">
    <location>
        <begin position="99"/>
        <end position="108"/>
    </location>
</feature>
<evidence type="ECO:0000313" key="2">
    <source>
        <dbReference type="EMBL" id="GAA4085831.1"/>
    </source>
</evidence>
<sequence length="162" mass="16923">MLDDTGEVELGEPEPVKLTITPIPTELPGLDDDGEEAVSPLPGMVEEAVATAKALYGLEPELETKAGRVLSGLNARRLRAAVEQLIAVLYAAGVPITRPVDDDGKATETDDEDEGDAGGSDIATAVAGEQDSTAPSARTQRKQLLDPAAYAASLRTFLDVHS</sequence>
<feature type="compositionally biased region" description="Acidic residues" evidence="1">
    <location>
        <begin position="1"/>
        <end position="12"/>
    </location>
</feature>
<evidence type="ECO:0000256" key="1">
    <source>
        <dbReference type="SAM" id="MobiDB-lite"/>
    </source>
</evidence>
<comment type="caution">
    <text evidence="2">The sequence shown here is derived from an EMBL/GenBank/DDBJ whole genome shotgun (WGS) entry which is preliminary data.</text>
</comment>
<accession>A0ABP7WCB1</accession>
<evidence type="ECO:0000313" key="3">
    <source>
        <dbReference type="Proteomes" id="UP001500683"/>
    </source>
</evidence>
<proteinExistence type="predicted"/>
<keyword evidence="3" id="KW-1185">Reference proteome</keyword>
<reference evidence="3" key="1">
    <citation type="journal article" date="2019" name="Int. J. Syst. Evol. Microbiol.">
        <title>The Global Catalogue of Microorganisms (GCM) 10K type strain sequencing project: providing services to taxonomists for standard genome sequencing and annotation.</title>
        <authorList>
            <consortium name="The Broad Institute Genomics Platform"/>
            <consortium name="The Broad Institute Genome Sequencing Center for Infectious Disease"/>
            <person name="Wu L."/>
            <person name="Ma J."/>
        </authorList>
    </citation>
    <scope>NUCLEOTIDE SEQUENCE [LARGE SCALE GENOMIC DNA]</scope>
    <source>
        <strain evidence="3">JCM 16702</strain>
    </source>
</reference>
<feature type="region of interest" description="Disordered" evidence="1">
    <location>
        <begin position="1"/>
        <end position="32"/>
    </location>
</feature>
<organism evidence="2 3">
    <name type="scientific">Actinomadura miaoliensis</name>
    <dbReference type="NCBI Taxonomy" id="430685"/>
    <lineage>
        <taxon>Bacteria</taxon>
        <taxon>Bacillati</taxon>
        <taxon>Actinomycetota</taxon>
        <taxon>Actinomycetes</taxon>
        <taxon>Streptosporangiales</taxon>
        <taxon>Thermomonosporaceae</taxon>
        <taxon>Actinomadura</taxon>
    </lineage>
</organism>
<protein>
    <submittedName>
        <fullName evidence="2">Uncharacterized protein</fullName>
    </submittedName>
</protein>
<name>A0ABP7WCB1_9ACTN</name>
<dbReference type="EMBL" id="BAAAZG010000039">
    <property type="protein sequence ID" value="GAA4085831.1"/>
    <property type="molecule type" value="Genomic_DNA"/>
</dbReference>
<dbReference type="RefSeq" id="WP_344952597.1">
    <property type="nucleotide sequence ID" value="NZ_BAAAZG010000039.1"/>
</dbReference>
<dbReference type="Proteomes" id="UP001500683">
    <property type="component" value="Unassembled WGS sequence"/>
</dbReference>
<gene>
    <name evidence="2" type="ORF">GCM10022214_52290</name>
</gene>
<feature type="region of interest" description="Disordered" evidence="1">
    <location>
        <begin position="97"/>
        <end position="142"/>
    </location>
</feature>